<keyword evidence="5" id="KW-1185">Reference proteome</keyword>
<dbReference type="GO" id="GO:0030674">
    <property type="term" value="F:protein-macromolecule adaptor activity"/>
    <property type="evidence" value="ECO:0007669"/>
    <property type="project" value="TreeGrafter"/>
</dbReference>
<dbReference type="PANTHER" id="PTHR12768:SF4">
    <property type="entry name" value="BECLIN-1"/>
    <property type="match status" value="1"/>
</dbReference>
<dbReference type="AlphaFoldDB" id="A0AA88HVH3"/>
<dbReference type="GO" id="GO:0006995">
    <property type="term" value="P:cellular response to nitrogen starvation"/>
    <property type="evidence" value="ECO:0007669"/>
    <property type="project" value="TreeGrafter"/>
</dbReference>
<protein>
    <recommendedName>
        <fullName evidence="3">Atg6 BARA domain-containing protein</fullName>
    </recommendedName>
</protein>
<feature type="coiled-coil region" evidence="2">
    <location>
        <begin position="127"/>
        <end position="224"/>
    </location>
</feature>
<dbReference type="Gene3D" id="1.10.418.40">
    <property type="entry name" value="Autophagy protein 6/Beclin 1"/>
    <property type="match status" value="1"/>
</dbReference>
<gene>
    <name evidence="4" type="ORF">QYM36_012684</name>
</gene>
<evidence type="ECO:0000259" key="3">
    <source>
        <dbReference type="Pfam" id="PF04111"/>
    </source>
</evidence>
<organism evidence="4 5">
    <name type="scientific">Artemia franciscana</name>
    <name type="common">Brine shrimp</name>
    <name type="synonym">Artemia sanfranciscana</name>
    <dbReference type="NCBI Taxonomy" id="6661"/>
    <lineage>
        <taxon>Eukaryota</taxon>
        <taxon>Metazoa</taxon>
        <taxon>Ecdysozoa</taxon>
        <taxon>Arthropoda</taxon>
        <taxon>Crustacea</taxon>
        <taxon>Branchiopoda</taxon>
        <taxon>Anostraca</taxon>
        <taxon>Artemiidae</taxon>
        <taxon>Artemia</taxon>
    </lineage>
</organism>
<dbReference type="Pfam" id="PF04111">
    <property type="entry name" value="APG6"/>
    <property type="match status" value="1"/>
</dbReference>
<sequence length="371" mass="42888">MKEMETNEFKCQQCHQIIKLDESMRFLNEHDIAELTLPIQNPVELDIAEHADSFDKCVLQIANSDLQHGFTVVGDFGPREKASLSHHMKGVFLQLTSELFDLMSSTSDVDHPLCQECCDGLLQLLENQPEQEDLSALQEELEKLELEESRLLSELGNLEARSTDLQTQLSKDQIVKKELLEEEKRLWKESAEQERQKMLAEDELRSLDVQLKQEQILLEKLKQTNALNAAFHIWHDGHFGVINGLHLGRLPSVPVEWSEINGAWGQAALLLEALVRRFGLKLTRYRIVPMGSHSYMEDIVEKKELPLYSSGGLKFFWDSKFDGGMVAFLDCLQHFQEHVEKIALNYRFQLPYRIDRGKLEDRPAKQWYSIK</sequence>
<dbReference type="Proteomes" id="UP001187531">
    <property type="component" value="Unassembled WGS sequence"/>
</dbReference>
<dbReference type="InterPro" id="IPR007243">
    <property type="entry name" value="Atg6/Beclin"/>
</dbReference>
<reference evidence="4" key="1">
    <citation type="submission" date="2023-07" db="EMBL/GenBank/DDBJ databases">
        <title>Chromosome-level genome assembly of Artemia franciscana.</title>
        <authorList>
            <person name="Jo E."/>
        </authorList>
    </citation>
    <scope>NUCLEOTIDE SEQUENCE</scope>
    <source>
        <tissue evidence="4">Whole body</tissue>
    </source>
</reference>
<name>A0AA88HVH3_ARTSF</name>
<evidence type="ECO:0000313" key="5">
    <source>
        <dbReference type="Proteomes" id="UP001187531"/>
    </source>
</evidence>
<evidence type="ECO:0000256" key="1">
    <source>
        <dbReference type="ARBA" id="ARBA00005965"/>
    </source>
</evidence>
<dbReference type="GO" id="GO:0000045">
    <property type="term" value="P:autophagosome assembly"/>
    <property type="evidence" value="ECO:0007669"/>
    <property type="project" value="TreeGrafter"/>
</dbReference>
<comment type="similarity">
    <text evidence="1">Belongs to the beclin family.</text>
</comment>
<dbReference type="PANTHER" id="PTHR12768">
    <property type="entry name" value="BECLIN 1"/>
    <property type="match status" value="1"/>
</dbReference>
<accession>A0AA88HVH3</accession>
<dbReference type="GO" id="GO:0000407">
    <property type="term" value="C:phagophore assembly site"/>
    <property type="evidence" value="ECO:0007669"/>
    <property type="project" value="TreeGrafter"/>
</dbReference>
<keyword evidence="2" id="KW-0175">Coiled coil</keyword>
<dbReference type="InterPro" id="IPR038274">
    <property type="entry name" value="Atg6/Beclin_C_sf"/>
</dbReference>
<dbReference type="EMBL" id="JAVRJZ010000016">
    <property type="protein sequence ID" value="KAK2711617.1"/>
    <property type="molecule type" value="Genomic_DNA"/>
</dbReference>
<dbReference type="GO" id="GO:0034272">
    <property type="term" value="C:phosphatidylinositol 3-kinase complex, class III, type II"/>
    <property type="evidence" value="ECO:0007669"/>
    <property type="project" value="TreeGrafter"/>
</dbReference>
<comment type="caution">
    <text evidence="4">The sequence shown here is derived from an EMBL/GenBank/DDBJ whole genome shotgun (WGS) entry which is preliminary data.</text>
</comment>
<dbReference type="GO" id="GO:0000423">
    <property type="term" value="P:mitophagy"/>
    <property type="evidence" value="ECO:0007669"/>
    <property type="project" value="TreeGrafter"/>
</dbReference>
<dbReference type="InterPro" id="IPR040455">
    <property type="entry name" value="Atg6_BARA"/>
</dbReference>
<proteinExistence type="inferred from homology"/>
<evidence type="ECO:0000256" key="2">
    <source>
        <dbReference type="SAM" id="Coils"/>
    </source>
</evidence>
<dbReference type="GO" id="GO:0034271">
    <property type="term" value="C:phosphatidylinositol 3-kinase complex, class III, type I"/>
    <property type="evidence" value="ECO:0007669"/>
    <property type="project" value="TreeGrafter"/>
</dbReference>
<feature type="domain" description="Atg6 BARA" evidence="3">
    <location>
        <begin position="221"/>
        <end position="362"/>
    </location>
</feature>
<evidence type="ECO:0000313" key="4">
    <source>
        <dbReference type="EMBL" id="KAK2711617.1"/>
    </source>
</evidence>
<dbReference type="GO" id="GO:0045324">
    <property type="term" value="P:late endosome to vacuole transport"/>
    <property type="evidence" value="ECO:0007669"/>
    <property type="project" value="TreeGrafter"/>
</dbReference>
<dbReference type="GO" id="GO:0043548">
    <property type="term" value="F:phosphatidylinositol 3-kinase binding"/>
    <property type="evidence" value="ECO:0007669"/>
    <property type="project" value="TreeGrafter"/>
</dbReference>